<dbReference type="RefSeq" id="YP_009230154.1">
    <property type="nucleotide sequence ID" value="NC_029311.1"/>
</dbReference>
<dbReference type="InterPro" id="IPR001889">
    <property type="entry name" value="Herpes_TK"/>
</dbReference>
<gene>
    <name evidence="7" type="primary">TK</name>
</gene>
<keyword evidence="1" id="KW-0244">Early protein</keyword>
<sequence>MGKTTVARALAGALGEAYEVFYLPEPMRYWRGAGENDLVSRVYDTQRRVDRGEINAREAADIIVGTQLLMSTPYVTLDRVIAPHLGDEIGHNDATPPGLVLIFDRHPIAALLCYPVARYLVGCLSIDAVIALIALMPPIAPGTNLVMGAVPEETHLARLAGRGRRGESTDVRMLLAIRRTYDLLLNTVRYLRCGGRWREDARKGAERATLFDLIRRAEPARACAEPRGWALDLLADRLRRLHVFVINYGAPPESCVDQIARLVPAMVQTTTPEPSARRAVVDAAAAFVRDMPECE</sequence>
<dbReference type="KEGG" id="vg:26887601"/>
<dbReference type="Proteomes" id="UP000167073">
    <property type="component" value="Segment"/>
</dbReference>
<protein>
    <submittedName>
        <fullName evidence="7">Thymidine kinase</fullName>
    </submittedName>
</protein>
<reference evidence="7 8" key="1">
    <citation type="journal article" date="2012" name="Virology">
        <title>Analysis of the genome of leporid herpesvirus 4.</title>
        <authorList>
            <person name="Babra B."/>
            <person name="Watson G."/>
            <person name="Xu W."/>
            <person name="Jeffrey B.M."/>
            <person name="Xu J.R."/>
            <person name="Rockey D.D."/>
            <person name="Rohrmann G.F."/>
            <person name="Jin L."/>
        </authorList>
    </citation>
    <scope>NUCLEOTIDE SEQUENCE [LARGE SCALE GENOMIC DNA]</scope>
    <source>
        <strain evidence="7">LHV4012612</strain>
    </source>
</reference>
<keyword evidence="2" id="KW-0237">DNA synthesis</keyword>
<evidence type="ECO:0000313" key="7">
    <source>
        <dbReference type="EMBL" id="AFR32465.1"/>
    </source>
</evidence>
<evidence type="ECO:0000256" key="4">
    <source>
        <dbReference type="ARBA" id="ARBA00022741"/>
    </source>
</evidence>
<dbReference type="SUPFAM" id="SSF52540">
    <property type="entry name" value="P-loop containing nucleoside triphosphate hydrolases"/>
    <property type="match status" value="1"/>
</dbReference>
<evidence type="ECO:0000256" key="2">
    <source>
        <dbReference type="ARBA" id="ARBA00022634"/>
    </source>
</evidence>
<keyword evidence="5 7" id="KW-0418">Kinase</keyword>
<evidence type="ECO:0000256" key="1">
    <source>
        <dbReference type="ARBA" id="ARBA00022518"/>
    </source>
</evidence>
<dbReference type="Gene3D" id="3.40.50.300">
    <property type="entry name" value="P-loop containing nucleotide triphosphate hydrolases"/>
    <property type="match status" value="1"/>
</dbReference>
<dbReference type="GO" id="GO:0071897">
    <property type="term" value="P:DNA biosynthetic process"/>
    <property type="evidence" value="ECO:0007669"/>
    <property type="project" value="UniProtKB-KW"/>
</dbReference>
<keyword evidence="6" id="KW-0067">ATP-binding</keyword>
<evidence type="ECO:0000256" key="3">
    <source>
        <dbReference type="ARBA" id="ARBA00022679"/>
    </source>
</evidence>
<dbReference type="HAMAP" id="MF_04029">
    <property type="entry name" value="HSV_KITH"/>
    <property type="match status" value="1"/>
</dbReference>
<dbReference type="GO" id="GO:0004797">
    <property type="term" value="F:thymidine kinase activity"/>
    <property type="evidence" value="ECO:0007669"/>
    <property type="project" value="InterPro"/>
</dbReference>
<dbReference type="GO" id="GO:0005524">
    <property type="term" value="F:ATP binding"/>
    <property type="evidence" value="ECO:0007669"/>
    <property type="project" value="UniProtKB-KW"/>
</dbReference>
<proteinExistence type="inferred from homology"/>
<evidence type="ECO:0000313" key="8">
    <source>
        <dbReference type="Proteomes" id="UP000167073"/>
    </source>
</evidence>
<dbReference type="GO" id="GO:0006230">
    <property type="term" value="P:TMP biosynthetic process"/>
    <property type="evidence" value="ECO:0007669"/>
    <property type="project" value="InterPro"/>
</dbReference>
<name>J9QVC8_9ALPH</name>
<evidence type="ECO:0000256" key="6">
    <source>
        <dbReference type="ARBA" id="ARBA00022840"/>
    </source>
</evidence>
<keyword evidence="4" id="KW-0547">Nucleotide-binding</keyword>
<evidence type="ECO:0000256" key="5">
    <source>
        <dbReference type="ARBA" id="ARBA00022777"/>
    </source>
</evidence>
<dbReference type="OrthoDB" id="9128at10239"/>
<dbReference type="Pfam" id="PF00693">
    <property type="entry name" value="Herpes_TK"/>
    <property type="match status" value="1"/>
</dbReference>
<dbReference type="InterPro" id="IPR027417">
    <property type="entry name" value="P-loop_NTPase"/>
</dbReference>
<keyword evidence="3" id="KW-0808">Transferase</keyword>
<organism evidence="7 8">
    <name type="scientific">Leporid alphaherpesvirus 4</name>
    <dbReference type="NCBI Taxonomy" id="481315"/>
    <lineage>
        <taxon>Viruses</taxon>
        <taxon>Duplodnaviria</taxon>
        <taxon>Heunggongvirae</taxon>
        <taxon>Peploviricota</taxon>
        <taxon>Herviviricetes</taxon>
        <taxon>Herpesvirales</taxon>
        <taxon>Orthoherpesviridae</taxon>
        <taxon>Alphaherpesvirinae</taxon>
        <taxon>Simplexvirus</taxon>
        <taxon>Simplexvirus leporidalpha4</taxon>
    </lineage>
</organism>
<keyword evidence="8" id="KW-1185">Reference proteome</keyword>
<dbReference type="GeneID" id="26887601"/>
<accession>J9QVC8</accession>
<dbReference type="EMBL" id="JQ596859">
    <property type="protein sequence ID" value="AFR32465.1"/>
    <property type="molecule type" value="Genomic_DNA"/>
</dbReference>